<protein>
    <submittedName>
        <fullName evidence="2">Uncharacterized protein</fullName>
    </submittedName>
</protein>
<feature type="transmembrane region" description="Helical" evidence="1">
    <location>
        <begin position="37"/>
        <end position="57"/>
    </location>
</feature>
<accession>A0A0F9SQV6</accession>
<gene>
    <name evidence="2" type="ORF">LCGC14_0744460</name>
</gene>
<evidence type="ECO:0000256" key="1">
    <source>
        <dbReference type="SAM" id="Phobius"/>
    </source>
</evidence>
<sequence length="121" mass="13584">MTGAVAYPWLAALGLVLALRLEGRLHAAHLPSGLRHTWVQGLAFVLVRALFVFPAFLTGQWFLGLVGFIVLGQVWGGWGLLCEDLRHHRDDGRGLFKHEEDCLMVGGHRDTFLEKRDAHHH</sequence>
<dbReference type="EMBL" id="LAZR01001770">
    <property type="protein sequence ID" value="KKN39341.1"/>
    <property type="molecule type" value="Genomic_DNA"/>
</dbReference>
<keyword evidence="1" id="KW-0472">Membrane</keyword>
<evidence type="ECO:0000313" key="2">
    <source>
        <dbReference type="EMBL" id="KKN39341.1"/>
    </source>
</evidence>
<feature type="transmembrane region" description="Helical" evidence="1">
    <location>
        <begin position="62"/>
        <end position="81"/>
    </location>
</feature>
<reference evidence="2" key="1">
    <citation type="journal article" date="2015" name="Nature">
        <title>Complex archaea that bridge the gap between prokaryotes and eukaryotes.</title>
        <authorList>
            <person name="Spang A."/>
            <person name="Saw J.H."/>
            <person name="Jorgensen S.L."/>
            <person name="Zaremba-Niedzwiedzka K."/>
            <person name="Martijn J."/>
            <person name="Lind A.E."/>
            <person name="van Eijk R."/>
            <person name="Schleper C."/>
            <person name="Guy L."/>
            <person name="Ettema T.J."/>
        </authorList>
    </citation>
    <scope>NUCLEOTIDE SEQUENCE</scope>
</reference>
<name>A0A0F9SQV6_9ZZZZ</name>
<dbReference type="AlphaFoldDB" id="A0A0F9SQV6"/>
<keyword evidence="1" id="KW-1133">Transmembrane helix</keyword>
<organism evidence="2">
    <name type="scientific">marine sediment metagenome</name>
    <dbReference type="NCBI Taxonomy" id="412755"/>
    <lineage>
        <taxon>unclassified sequences</taxon>
        <taxon>metagenomes</taxon>
        <taxon>ecological metagenomes</taxon>
    </lineage>
</organism>
<comment type="caution">
    <text evidence="2">The sequence shown here is derived from an EMBL/GenBank/DDBJ whole genome shotgun (WGS) entry which is preliminary data.</text>
</comment>
<proteinExistence type="predicted"/>
<keyword evidence="1" id="KW-0812">Transmembrane</keyword>